<evidence type="ECO:0000313" key="3">
    <source>
        <dbReference type="Proteomes" id="UP001378956"/>
    </source>
</evidence>
<dbReference type="Proteomes" id="UP001378956">
    <property type="component" value="Unassembled WGS sequence"/>
</dbReference>
<keyword evidence="1" id="KW-0732">Signal</keyword>
<name>A0ABU8NKR4_9SPHI</name>
<reference evidence="2 3" key="1">
    <citation type="submission" date="2024-03" db="EMBL/GenBank/DDBJ databases">
        <title>Sequence of Lycoming College Course Isolates.</title>
        <authorList>
            <person name="Plotts O."/>
            <person name="Newman J."/>
        </authorList>
    </citation>
    <scope>NUCLEOTIDE SEQUENCE [LARGE SCALE GENOMIC DNA]</scope>
    <source>
        <strain evidence="2 3">CJB-3</strain>
    </source>
</reference>
<feature type="chain" id="PRO_5045687809" evidence="1">
    <location>
        <begin position="22"/>
        <end position="153"/>
    </location>
</feature>
<gene>
    <name evidence="2" type="ORF">WAE58_07585</name>
</gene>
<evidence type="ECO:0000313" key="2">
    <source>
        <dbReference type="EMBL" id="MEJ2902281.1"/>
    </source>
</evidence>
<sequence length="153" mass="16151">MKKFGIICFAMILFGVASVNAQGILDKIDRALDKADKAGKQADRAGKTGGKIGSFFGKKKVAEEEVAAEAQTTVNIIGVDFATLKSINEKAASTKGVASSKMKFSSSGSTINLQHSGTTEDLLVALQQTNPAIFAEKNIEALEDGQISIKIKK</sequence>
<accession>A0ABU8NKR4</accession>
<dbReference type="EMBL" id="JBBEUB010000002">
    <property type="protein sequence ID" value="MEJ2902281.1"/>
    <property type="molecule type" value="Genomic_DNA"/>
</dbReference>
<protein>
    <submittedName>
        <fullName evidence="2">Uncharacterized protein</fullName>
    </submittedName>
</protein>
<feature type="signal peptide" evidence="1">
    <location>
        <begin position="1"/>
        <end position="21"/>
    </location>
</feature>
<comment type="caution">
    <text evidence="2">The sequence shown here is derived from an EMBL/GenBank/DDBJ whole genome shotgun (WGS) entry which is preliminary data.</text>
</comment>
<evidence type="ECO:0000256" key="1">
    <source>
        <dbReference type="SAM" id="SignalP"/>
    </source>
</evidence>
<organism evidence="2 3">
    <name type="scientific">Pedobacter panaciterrae</name>
    <dbReference type="NCBI Taxonomy" id="363849"/>
    <lineage>
        <taxon>Bacteria</taxon>
        <taxon>Pseudomonadati</taxon>
        <taxon>Bacteroidota</taxon>
        <taxon>Sphingobacteriia</taxon>
        <taxon>Sphingobacteriales</taxon>
        <taxon>Sphingobacteriaceae</taxon>
        <taxon>Pedobacter</taxon>
    </lineage>
</organism>
<dbReference type="RefSeq" id="WP_172662662.1">
    <property type="nucleotide sequence ID" value="NZ_CBFGNQ010000045.1"/>
</dbReference>
<keyword evidence="3" id="KW-1185">Reference proteome</keyword>
<proteinExistence type="predicted"/>